<name>A0A5B7IL70_PORTR</name>
<dbReference type="EMBL" id="VSRR010070841">
    <property type="protein sequence ID" value="MPC86221.1"/>
    <property type="molecule type" value="Genomic_DNA"/>
</dbReference>
<accession>A0A5B7IL70</accession>
<reference evidence="1 2" key="1">
    <citation type="submission" date="2019-05" db="EMBL/GenBank/DDBJ databases">
        <title>Another draft genome of Portunus trituberculatus and its Hox gene families provides insights of decapod evolution.</title>
        <authorList>
            <person name="Jeong J.-H."/>
            <person name="Song I."/>
            <person name="Kim S."/>
            <person name="Choi T."/>
            <person name="Kim D."/>
            <person name="Ryu S."/>
            <person name="Kim W."/>
        </authorList>
    </citation>
    <scope>NUCLEOTIDE SEQUENCE [LARGE SCALE GENOMIC DNA]</scope>
    <source>
        <tissue evidence="1">Muscle</tissue>
    </source>
</reference>
<sequence>MPAEDPVMVEDGLATLEDMEIVEEPRLAPYLLGKVTRILSLLTSLHLDAHLLLPLTPNKTPSHPEANFCEPRMNGLFRVCDCCVYSWRDV</sequence>
<organism evidence="1 2">
    <name type="scientific">Portunus trituberculatus</name>
    <name type="common">Swimming crab</name>
    <name type="synonym">Neptunus trituberculatus</name>
    <dbReference type="NCBI Taxonomy" id="210409"/>
    <lineage>
        <taxon>Eukaryota</taxon>
        <taxon>Metazoa</taxon>
        <taxon>Ecdysozoa</taxon>
        <taxon>Arthropoda</taxon>
        <taxon>Crustacea</taxon>
        <taxon>Multicrustacea</taxon>
        <taxon>Malacostraca</taxon>
        <taxon>Eumalacostraca</taxon>
        <taxon>Eucarida</taxon>
        <taxon>Decapoda</taxon>
        <taxon>Pleocyemata</taxon>
        <taxon>Brachyura</taxon>
        <taxon>Eubrachyura</taxon>
        <taxon>Portunoidea</taxon>
        <taxon>Portunidae</taxon>
        <taxon>Portuninae</taxon>
        <taxon>Portunus</taxon>
    </lineage>
</organism>
<keyword evidence="2" id="KW-1185">Reference proteome</keyword>
<comment type="caution">
    <text evidence="1">The sequence shown here is derived from an EMBL/GenBank/DDBJ whole genome shotgun (WGS) entry which is preliminary data.</text>
</comment>
<evidence type="ECO:0000313" key="2">
    <source>
        <dbReference type="Proteomes" id="UP000324222"/>
    </source>
</evidence>
<proteinExistence type="predicted"/>
<dbReference type="Proteomes" id="UP000324222">
    <property type="component" value="Unassembled WGS sequence"/>
</dbReference>
<protein>
    <submittedName>
        <fullName evidence="1">Uncharacterized protein</fullName>
    </submittedName>
</protein>
<gene>
    <name evidence="1" type="ORF">E2C01_081041</name>
</gene>
<evidence type="ECO:0000313" key="1">
    <source>
        <dbReference type="EMBL" id="MPC86221.1"/>
    </source>
</evidence>
<dbReference type="AlphaFoldDB" id="A0A5B7IL70"/>